<dbReference type="InterPro" id="IPR034686">
    <property type="entry name" value="Terpene_cyclase-like_2"/>
</dbReference>
<protein>
    <recommendedName>
        <fullName evidence="1">Terpene synthase</fullName>
        <ecNumber evidence="1">4.2.3.-</ecNumber>
    </recommendedName>
</protein>
<dbReference type="SFLD" id="SFLDG01020">
    <property type="entry name" value="Terpene_Cyclase_Like_2"/>
    <property type="match status" value="1"/>
</dbReference>
<reference evidence="2 3" key="1">
    <citation type="submission" date="2024-06" db="EMBL/GenBank/DDBJ databases">
        <title>Chitinophaga defluvii sp. nov., isolated from municipal sewage.</title>
        <authorList>
            <person name="Zhang L."/>
        </authorList>
    </citation>
    <scope>NUCLEOTIDE SEQUENCE [LARGE SCALE GENOMIC DNA]</scope>
    <source>
        <strain evidence="2 3">H8</strain>
    </source>
</reference>
<evidence type="ECO:0000313" key="2">
    <source>
        <dbReference type="EMBL" id="MET6996606.1"/>
    </source>
</evidence>
<dbReference type="EC" id="4.2.3.-" evidence="1"/>
<dbReference type="RefSeq" id="WP_354659248.1">
    <property type="nucleotide sequence ID" value="NZ_JBEXAC010000001.1"/>
</dbReference>
<gene>
    <name evidence="2" type="ORF">ABR189_04475</name>
</gene>
<name>A0ABV2T0Q3_9BACT</name>
<organism evidence="2 3">
    <name type="scientific">Chitinophaga defluvii</name>
    <dbReference type="NCBI Taxonomy" id="3163343"/>
    <lineage>
        <taxon>Bacteria</taxon>
        <taxon>Pseudomonadati</taxon>
        <taxon>Bacteroidota</taxon>
        <taxon>Chitinophagia</taxon>
        <taxon>Chitinophagales</taxon>
        <taxon>Chitinophagaceae</taxon>
        <taxon>Chitinophaga</taxon>
    </lineage>
</organism>
<dbReference type="SFLD" id="SFLDS00005">
    <property type="entry name" value="Isoprenoid_Synthase_Type_I"/>
    <property type="match status" value="1"/>
</dbReference>
<sequence length="337" mass="38684">MQAITFPLIQYPFPSRINPLVTAAHEHTVNWVYTYELLQTNEAKARFAKAKFAWLAARAFPDANLPELCIIADFNTWLFMLDDQCDEAQTGKKSIYLKSIVSGLMDILRYNQSVTLANGGALAAALSDIWERMRAISRPAWRIRFIRSMEEYFSSCVWEADNRAAGQVPSVADYVVMRPYTGALFADVEAIEIIEKVYLPDHILQHAIIKRMVLACNNIVCWSNDLFSCYKESQQGDVHNLVLVLAHEHNLDLQEAIEETIRMHDEEVALFVSLEKQLPVFHVSLEKEVERYIAVLRSWITGNYDWSMKDTGRYSRLMAEVETNAPDRKEKALKRSV</sequence>
<evidence type="ECO:0000313" key="3">
    <source>
        <dbReference type="Proteomes" id="UP001549749"/>
    </source>
</evidence>
<keyword evidence="1" id="KW-0456">Lyase</keyword>
<proteinExistence type="inferred from homology"/>
<comment type="similarity">
    <text evidence="1">Belongs to the terpene synthase family.</text>
</comment>
<comment type="cofactor">
    <cofactor evidence="1">
        <name>Mg(2+)</name>
        <dbReference type="ChEBI" id="CHEBI:18420"/>
    </cofactor>
</comment>
<dbReference type="SUPFAM" id="SSF48576">
    <property type="entry name" value="Terpenoid synthases"/>
    <property type="match status" value="1"/>
</dbReference>
<dbReference type="EMBL" id="JBEXAC010000001">
    <property type="protein sequence ID" value="MET6996606.1"/>
    <property type="molecule type" value="Genomic_DNA"/>
</dbReference>
<dbReference type="Gene3D" id="1.10.600.10">
    <property type="entry name" value="Farnesyl Diphosphate Synthase"/>
    <property type="match status" value="1"/>
</dbReference>
<dbReference type="PANTHER" id="PTHR35201:SF4">
    <property type="entry name" value="BETA-PINACENE SYNTHASE-RELATED"/>
    <property type="match status" value="1"/>
</dbReference>
<keyword evidence="1" id="KW-0479">Metal-binding</keyword>
<dbReference type="PANTHER" id="PTHR35201">
    <property type="entry name" value="TERPENE SYNTHASE"/>
    <property type="match status" value="1"/>
</dbReference>
<keyword evidence="1" id="KW-0460">Magnesium</keyword>
<comment type="caution">
    <text evidence="2">The sequence shown here is derived from an EMBL/GenBank/DDBJ whole genome shotgun (WGS) entry which is preliminary data.</text>
</comment>
<dbReference type="InterPro" id="IPR008949">
    <property type="entry name" value="Isoprenoid_synthase_dom_sf"/>
</dbReference>
<evidence type="ECO:0000256" key="1">
    <source>
        <dbReference type="RuleBase" id="RU366034"/>
    </source>
</evidence>
<dbReference type="Pfam" id="PF19086">
    <property type="entry name" value="Terpene_syn_C_2"/>
    <property type="match status" value="1"/>
</dbReference>
<dbReference type="Proteomes" id="UP001549749">
    <property type="component" value="Unassembled WGS sequence"/>
</dbReference>
<keyword evidence="3" id="KW-1185">Reference proteome</keyword>
<accession>A0ABV2T0Q3</accession>